<comment type="similarity">
    <text evidence="1">Belongs to the RutC family.</text>
</comment>
<dbReference type="CDD" id="cd00448">
    <property type="entry name" value="YjgF_YER057c_UK114_family"/>
    <property type="match status" value="1"/>
</dbReference>
<dbReference type="GO" id="GO:0019239">
    <property type="term" value="F:deaminase activity"/>
    <property type="evidence" value="ECO:0007669"/>
    <property type="project" value="TreeGrafter"/>
</dbReference>
<dbReference type="PANTHER" id="PTHR11803:SF58">
    <property type="entry name" value="PROTEIN HMF1-RELATED"/>
    <property type="match status" value="1"/>
</dbReference>
<evidence type="ECO:0000313" key="2">
    <source>
        <dbReference type="EMBL" id="SFK81496.1"/>
    </source>
</evidence>
<dbReference type="GeneID" id="96302585"/>
<sequence length="345" mass="35313">MTVHLPAVPGYEGAAALLDTAGLAVGDLVHVVEYVTAGALDDYASVSAAREGFLGGHAVPVATVAVAGLLGPGPYAVELTAFPGGGDLVVAHPDAGFHRGSLRVAGEVVYLPGIQPCDAEGLVHAGDFRAQYRYCLDRAAELLKAAGLGPGALVRTVDYTATATRAQYPRCGRPRRELLGGTGADGLPVFPGAAGILVDRPVLAGAMASLDALGSTAPPRTVNPGWSRYETLTYRPGVAAGDTLFMSGFGALDPATQKAVFDGDLAAQAEFVYAGITAVLAEAGLRGADVVRLVEYVTPAGVAAHPDLAALRTRHFGRAPVSAVVCSALLRPEFLIEVVPMAVRP</sequence>
<dbReference type="InterPro" id="IPR006175">
    <property type="entry name" value="YjgF/YER057c/UK114"/>
</dbReference>
<evidence type="ECO:0000313" key="3">
    <source>
        <dbReference type="Proteomes" id="UP000199111"/>
    </source>
</evidence>
<dbReference type="RefSeq" id="WP_093891135.1">
    <property type="nucleotide sequence ID" value="NZ_FOQY01000036.1"/>
</dbReference>
<organism evidence="2 3">
    <name type="scientific">Streptosporangium canum</name>
    <dbReference type="NCBI Taxonomy" id="324952"/>
    <lineage>
        <taxon>Bacteria</taxon>
        <taxon>Bacillati</taxon>
        <taxon>Actinomycetota</taxon>
        <taxon>Actinomycetes</taxon>
        <taxon>Streptosporangiales</taxon>
        <taxon>Streptosporangiaceae</taxon>
        <taxon>Streptosporangium</taxon>
    </lineage>
</organism>
<name>A0A1I4CN47_9ACTN</name>
<proteinExistence type="inferred from homology"/>
<dbReference type="PANTHER" id="PTHR11803">
    <property type="entry name" value="2-IMINOBUTANOATE/2-IMINOPROPANOATE DEAMINASE RIDA"/>
    <property type="match status" value="1"/>
</dbReference>
<evidence type="ECO:0000256" key="1">
    <source>
        <dbReference type="ARBA" id="ARBA00010552"/>
    </source>
</evidence>
<reference evidence="3" key="1">
    <citation type="submission" date="2016-10" db="EMBL/GenBank/DDBJ databases">
        <authorList>
            <person name="Varghese N."/>
            <person name="Submissions S."/>
        </authorList>
    </citation>
    <scope>NUCLEOTIDE SEQUENCE [LARGE SCALE GENOMIC DNA]</scope>
    <source>
        <strain evidence="3">CGMCC 4.2126</strain>
    </source>
</reference>
<gene>
    <name evidence="2" type="ORF">SAMN05216275_13646</name>
</gene>
<dbReference type="GO" id="GO:0005829">
    <property type="term" value="C:cytosol"/>
    <property type="evidence" value="ECO:0007669"/>
    <property type="project" value="TreeGrafter"/>
</dbReference>
<dbReference type="EMBL" id="FOQY01000036">
    <property type="protein sequence ID" value="SFK81496.1"/>
    <property type="molecule type" value="Genomic_DNA"/>
</dbReference>
<dbReference type="InterPro" id="IPR035959">
    <property type="entry name" value="RutC-like_sf"/>
</dbReference>
<dbReference type="Gene3D" id="3.30.1330.40">
    <property type="entry name" value="RutC-like"/>
    <property type="match status" value="3"/>
</dbReference>
<accession>A0A1I4CN47</accession>
<dbReference type="SUPFAM" id="SSF55298">
    <property type="entry name" value="YjgF-like"/>
    <property type="match status" value="3"/>
</dbReference>
<dbReference type="Proteomes" id="UP000199111">
    <property type="component" value="Unassembled WGS sequence"/>
</dbReference>
<protein>
    <submittedName>
        <fullName evidence="2">Enamine deaminase RidA, house cleaning of reactive enamine intermediates, YjgF/YER057c/UK114 family</fullName>
    </submittedName>
</protein>
<dbReference type="AlphaFoldDB" id="A0A1I4CN47"/>
<keyword evidence="3" id="KW-1185">Reference proteome</keyword>
<dbReference type="Pfam" id="PF01042">
    <property type="entry name" value="Ribonuc_L-PSP"/>
    <property type="match status" value="1"/>
</dbReference>